<evidence type="ECO:0000313" key="4">
    <source>
        <dbReference type="EMBL" id="SDX67533.1"/>
    </source>
</evidence>
<keyword evidence="5" id="KW-1185">Reference proteome</keyword>
<reference evidence="5" key="1">
    <citation type="submission" date="2016-10" db="EMBL/GenBank/DDBJ databases">
        <authorList>
            <person name="Varghese N."/>
            <person name="Submissions S."/>
        </authorList>
    </citation>
    <scope>NUCLEOTIDE SEQUENCE [LARGE SCALE GENOMIC DNA]</scope>
    <source>
        <strain evidence="5">DSM 26922</strain>
    </source>
</reference>
<dbReference type="EMBL" id="FNOI01000011">
    <property type="protein sequence ID" value="SDX67533.1"/>
    <property type="molecule type" value="Genomic_DNA"/>
</dbReference>
<accession>A0A1H3DLZ2</accession>
<feature type="domain" description="Bacterial sugar transferase" evidence="3">
    <location>
        <begin position="11"/>
        <end position="188"/>
    </location>
</feature>
<evidence type="ECO:0000313" key="5">
    <source>
        <dbReference type="Proteomes" id="UP000199441"/>
    </source>
</evidence>
<keyword evidence="4" id="KW-0808">Transferase</keyword>
<protein>
    <submittedName>
        <fullName evidence="4">Sugar transferase involved in LPS biosynthesis (Colanic, teichoic acid)</fullName>
    </submittedName>
</protein>
<keyword evidence="2" id="KW-0270">Exopolysaccharide synthesis</keyword>
<dbReference type="InterPro" id="IPR003362">
    <property type="entry name" value="Bact_transf"/>
</dbReference>
<name>A0A1H3DLZ2_9RHOB</name>
<evidence type="ECO:0000256" key="2">
    <source>
        <dbReference type="ARBA" id="ARBA00023169"/>
    </source>
</evidence>
<dbReference type="GO" id="GO:0000271">
    <property type="term" value="P:polysaccharide biosynthetic process"/>
    <property type="evidence" value="ECO:0007669"/>
    <property type="project" value="UniProtKB-KW"/>
</dbReference>
<dbReference type="GO" id="GO:0016780">
    <property type="term" value="F:phosphotransferase activity, for other substituted phosphate groups"/>
    <property type="evidence" value="ECO:0007669"/>
    <property type="project" value="TreeGrafter"/>
</dbReference>
<dbReference type="RefSeq" id="WP_089949150.1">
    <property type="nucleotide sequence ID" value="NZ_FNOI01000011.1"/>
</dbReference>
<organism evidence="4 5">
    <name type="scientific">Litoreibacter albidus</name>
    <dbReference type="NCBI Taxonomy" id="670155"/>
    <lineage>
        <taxon>Bacteria</taxon>
        <taxon>Pseudomonadati</taxon>
        <taxon>Pseudomonadota</taxon>
        <taxon>Alphaproteobacteria</taxon>
        <taxon>Rhodobacterales</taxon>
        <taxon>Roseobacteraceae</taxon>
        <taxon>Litoreibacter</taxon>
    </lineage>
</organism>
<dbReference type="PANTHER" id="PTHR30576:SF0">
    <property type="entry name" value="UNDECAPRENYL-PHOSPHATE N-ACETYLGALACTOSAMINYL 1-PHOSPHATE TRANSFERASE-RELATED"/>
    <property type="match status" value="1"/>
</dbReference>
<comment type="similarity">
    <text evidence="1">Belongs to the bacterial sugar transferase family.</text>
</comment>
<dbReference type="AlphaFoldDB" id="A0A1H3DLZ2"/>
<evidence type="ECO:0000259" key="3">
    <source>
        <dbReference type="Pfam" id="PF02397"/>
    </source>
</evidence>
<sequence length="203" mass="22772">MTPPKRQMAAKRAFDIALSGAALLLLSPLFLGLALFIKLRSPGPVFFRQTRVGLNGKEFSLLKFRSMHSNTAPQPNASTTRRADSRVFRGGETIRKYKLDELPQILNVLLGDMSLIGPRPTVREDYDRMSLEQRRRVSIRPGLSGLAQISGNTSLSWPERIVLDLEYINTLSIWTDARIILRTAKLILSGRADTHPASDDEWS</sequence>
<dbReference type="Pfam" id="PF02397">
    <property type="entry name" value="Bac_transf"/>
    <property type="match status" value="1"/>
</dbReference>
<dbReference type="PANTHER" id="PTHR30576">
    <property type="entry name" value="COLANIC BIOSYNTHESIS UDP-GLUCOSE LIPID CARRIER TRANSFERASE"/>
    <property type="match status" value="1"/>
</dbReference>
<dbReference type="STRING" id="670155.SAMN04488001_0181"/>
<proteinExistence type="inferred from homology"/>
<dbReference type="Proteomes" id="UP000199441">
    <property type="component" value="Unassembled WGS sequence"/>
</dbReference>
<dbReference type="OrthoDB" id="9808602at2"/>
<gene>
    <name evidence="4" type="ORF">SAMN04488001_0181</name>
</gene>
<evidence type="ECO:0000256" key="1">
    <source>
        <dbReference type="ARBA" id="ARBA00006464"/>
    </source>
</evidence>